<keyword evidence="2" id="KW-0560">Oxidoreductase</keyword>
<dbReference type="PATRIC" id="fig|1432562.3.peg.2429"/>
<dbReference type="PROSITE" id="PS00061">
    <property type="entry name" value="ADH_SHORT"/>
    <property type="match status" value="1"/>
</dbReference>
<comment type="similarity">
    <text evidence="1">Belongs to the short-chain dehydrogenases/reductases (SDR) family.</text>
</comment>
<dbReference type="InterPro" id="IPR036291">
    <property type="entry name" value="NAD(P)-bd_dom_sf"/>
</dbReference>
<dbReference type="Pfam" id="PF00106">
    <property type="entry name" value="adh_short"/>
    <property type="match status" value="1"/>
</dbReference>
<organism evidence="3 4">
    <name type="scientific">Salinicoccus sediminis</name>
    <dbReference type="NCBI Taxonomy" id="1432562"/>
    <lineage>
        <taxon>Bacteria</taxon>
        <taxon>Bacillati</taxon>
        <taxon>Bacillota</taxon>
        <taxon>Bacilli</taxon>
        <taxon>Bacillales</taxon>
        <taxon>Staphylococcaceae</taxon>
        <taxon>Salinicoccus</taxon>
    </lineage>
</organism>
<evidence type="ECO:0000313" key="4">
    <source>
        <dbReference type="Proteomes" id="UP000034287"/>
    </source>
</evidence>
<dbReference type="GO" id="GO:0016491">
    <property type="term" value="F:oxidoreductase activity"/>
    <property type="evidence" value="ECO:0007669"/>
    <property type="project" value="UniProtKB-KW"/>
</dbReference>
<sequence length="274" mass="29704">MKKVIWITGASSGFGMATALKLLRNTEHKICVSARRHELLDILVKEGGYAFPLDVTDSAEVHSVRRKIEDEVGEIDAVLVNAGYGVYGPVEEVPKEAVLRQFEVNVFGAVETIRAVLPGMRKKKGGRIVITSSTAAHVSSAGMGYYAATKHSIKALGIALRQEVKSFGIDVVMIEPGVVNTPFGTVALDKNYINTEGGAYAPLMKEVKQYMLSALQRAPGPEETRDVMVRALVGEKVKPIYRTTKGSLGLTALGRLLPAAAYDFVIQEGMKRLK</sequence>
<protein>
    <recommendedName>
        <fullName evidence="5">Short-chain dehydrogenase</fullName>
    </recommendedName>
</protein>
<evidence type="ECO:0000256" key="1">
    <source>
        <dbReference type="ARBA" id="ARBA00006484"/>
    </source>
</evidence>
<dbReference type="PRINTS" id="PR00081">
    <property type="entry name" value="GDHRDH"/>
</dbReference>
<evidence type="ECO:0008006" key="5">
    <source>
        <dbReference type="Google" id="ProtNLM"/>
    </source>
</evidence>
<dbReference type="Proteomes" id="UP000034287">
    <property type="component" value="Unassembled WGS sequence"/>
</dbReference>
<gene>
    <name evidence="3" type="ORF">WN59_12155</name>
</gene>
<dbReference type="EMBL" id="LAYZ01000025">
    <property type="protein sequence ID" value="KKK33493.1"/>
    <property type="molecule type" value="Genomic_DNA"/>
</dbReference>
<dbReference type="InterPro" id="IPR020904">
    <property type="entry name" value="Sc_DH/Rdtase_CS"/>
</dbReference>
<reference evidence="3 4" key="1">
    <citation type="submission" date="2015-04" db="EMBL/GenBank/DDBJ databases">
        <title>Taxonomic description and genome sequence of Salinicoccus sediminis sp. nov., a novel hyper halotolerant bacterium isolated from marine sediment.</title>
        <authorList>
            <person name="Mathan Kumar R."/>
            <person name="Kaur G."/>
            <person name="Kumar N."/>
            <person name="Kumar A."/>
            <person name="Singh N.K."/>
            <person name="Kaur N."/>
            <person name="Mayilraj S."/>
        </authorList>
    </citation>
    <scope>NUCLEOTIDE SEQUENCE [LARGE SCALE GENOMIC DNA]</scope>
    <source>
        <strain evidence="3 4">SV-16</strain>
    </source>
</reference>
<proteinExistence type="inferred from homology"/>
<evidence type="ECO:0000256" key="2">
    <source>
        <dbReference type="ARBA" id="ARBA00023002"/>
    </source>
</evidence>
<dbReference type="STRING" id="1432562.WN59_12155"/>
<comment type="caution">
    <text evidence="3">The sequence shown here is derived from an EMBL/GenBank/DDBJ whole genome shotgun (WGS) entry which is preliminary data.</text>
</comment>
<dbReference type="SUPFAM" id="SSF51735">
    <property type="entry name" value="NAD(P)-binding Rossmann-fold domains"/>
    <property type="match status" value="1"/>
</dbReference>
<dbReference type="PANTHER" id="PTHR43976:SF16">
    <property type="entry name" value="SHORT-CHAIN DEHYDROGENASE_REDUCTASE FAMILY PROTEIN"/>
    <property type="match status" value="1"/>
</dbReference>
<accession>A0A0M2SGT0</accession>
<dbReference type="AlphaFoldDB" id="A0A0M2SGT0"/>
<dbReference type="Gene3D" id="3.40.50.720">
    <property type="entry name" value="NAD(P)-binding Rossmann-like Domain"/>
    <property type="match status" value="1"/>
</dbReference>
<dbReference type="PANTHER" id="PTHR43976">
    <property type="entry name" value="SHORT CHAIN DEHYDROGENASE"/>
    <property type="match status" value="1"/>
</dbReference>
<dbReference type="InterPro" id="IPR002347">
    <property type="entry name" value="SDR_fam"/>
</dbReference>
<keyword evidence="4" id="KW-1185">Reference proteome</keyword>
<dbReference type="RefSeq" id="WP_046517714.1">
    <property type="nucleotide sequence ID" value="NZ_LAYZ01000025.1"/>
</dbReference>
<name>A0A0M2SGT0_9STAP</name>
<evidence type="ECO:0000313" key="3">
    <source>
        <dbReference type="EMBL" id="KKK33493.1"/>
    </source>
</evidence>
<dbReference type="InterPro" id="IPR051911">
    <property type="entry name" value="SDR_oxidoreductase"/>
</dbReference>
<dbReference type="OrthoDB" id="9775296at2"/>